<protein>
    <submittedName>
        <fullName evidence="1">Uncharacterized protein</fullName>
    </submittedName>
</protein>
<organism evidence="1 2">
    <name type="scientific">Hansschlegelia zhihuaiae</name>
    <dbReference type="NCBI Taxonomy" id="405005"/>
    <lineage>
        <taxon>Bacteria</taxon>
        <taxon>Pseudomonadati</taxon>
        <taxon>Pseudomonadota</taxon>
        <taxon>Alphaproteobacteria</taxon>
        <taxon>Hyphomicrobiales</taxon>
        <taxon>Methylopilaceae</taxon>
        <taxon>Hansschlegelia</taxon>
    </lineage>
</organism>
<dbReference type="RefSeq" id="WP_128778290.1">
    <property type="nucleotide sequence ID" value="NZ_RYFI01000014.1"/>
</dbReference>
<comment type="caution">
    <text evidence="1">The sequence shown here is derived from an EMBL/GenBank/DDBJ whole genome shotgun (WGS) entry which is preliminary data.</text>
</comment>
<evidence type="ECO:0000313" key="2">
    <source>
        <dbReference type="Proteomes" id="UP000289708"/>
    </source>
</evidence>
<dbReference type="Proteomes" id="UP000289708">
    <property type="component" value="Unassembled WGS sequence"/>
</dbReference>
<evidence type="ECO:0000313" key="1">
    <source>
        <dbReference type="EMBL" id="RXF72123.1"/>
    </source>
</evidence>
<dbReference type="EMBL" id="RYFI01000014">
    <property type="protein sequence ID" value="RXF72123.1"/>
    <property type="molecule type" value="Genomic_DNA"/>
</dbReference>
<sequence>MTTEGRRAADILTLPGMWRRAGLEGRVTGLDYGAAIAASPSCDPAALGHCLERGEAATLRALSERRETSHG</sequence>
<gene>
    <name evidence="1" type="ORF">EK403_15040</name>
</gene>
<name>A0A4Q0MFY0_9HYPH</name>
<proteinExistence type="predicted"/>
<dbReference type="OrthoDB" id="6169380at2"/>
<accession>A0A4Q0MFY0</accession>
<reference evidence="1 2" key="1">
    <citation type="submission" date="2018-12" db="EMBL/GenBank/DDBJ databases">
        <title>bacterium Hansschlegelia zhihuaiae S113.</title>
        <authorList>
            <person name="He J."/>
        </authorList>
    </citation>
    <scope>NUCLEOTIDE SEQUENCE [LARGE SCALE GENOMIC DNA]</scope>
    <source>
        <strain evidence="1 2">S 113</strain>
    </source>
</reference>
<dbReference type="AlphaFoldDB" id="A0A4Q0MFY0"/>
<keyword evidence="2" id="KW-1185">Reference proteome</keyword>